<keyword evidence="4 8" id="KW-0862">Zinc</keyword>
<dbReference type="PANTHER" id="PTHR33202:SF7">
    <property type="entry name" value="FERRIC UPTAKE REGULATION PROTEIN"/>
    <property type="match status" value="1"/>
</dbReference>
<feature type="binding site" evidence="8">
    <location>
        <position position="96"/>
    </location>
    <ligand>
        <name>Zn(2+)</name>
        <dbReference type="ChEBI" id="CHEBI:29105"/>
    </ligand>
</feature>
<dbReference type="Gene3D" id="3.30.1490.190">
    <property type="match status" value="1"/>
</dbReference>
<dbReference type="FunFam" id="1.10.10.10:FF:000051">
    <property type="entry name" value="Fur family transcriptional regulator"/>
    <property type="match status" value="1"/>
</dbReference>
<dbReference type="GO" id="GO:1900376">
    <property type="term" value="P:regulation of secondary metabolite biosynthetic process"/>
    <property type="evidence" value="ECO:0007669"/>
    <property type="project" value="TreeGrafter"/>
</dbReference>
<dbReference type="GO" id="GO:0008270">
    <property type="term" value="F:zinc ion binding"/>
    <property type="evidence" value="ECO:0007669"/>
    <property type="project" value="TreeGrafter"/>
</dbReference>
<evidence type="ECO:0000256" key="8">
    <source>
        <dbReference type="PIRSR" id="PIRSR602481-1"/>
    </source>
</evidence>
<evidence type="ECO:0000256" key="6">
    <source>
        <dbReference type="ARBA" id="ARBA00023125"/>
    </source>
</evidence>
<keyword evidence="6" id="KW-0238">DNA-binding</keyword>
<dbReference type="EMBL" id="JAAKDE010000003">
    <property type="protein sequence ID" value="MBA2132342.1"/>
    <property type="molecule type" value="Genomic_DNA"/>
</dbReference>
<evidence type="ECO:0000313" key="9">
    <source>
        <dbReference type="EMBL" id="MBA2132342.1"/>
    </source>
</evidence>
<feature type="binding site" evidence="8">
    <location>
        <position position="93"/>
    </location>
    <ligand>
        <name>Zn(2+)</name>
        <dbReference type="ChEBI" id="CHEBI:29105"/>
    </ligand>
</feature>
<dbReference type="PANTHER" id="PTHR33202">
    <property type="entry name" value="ZINC UPTAKE REGULATION PROTEIN"/>
    <property type="match status" value="1"/>
</dbReference>
<feature type="binding site" evidence="8">
    <location>
        <position position="136"/>
    </location>
    <ligand>
        <name>Zn(2+)</name>
        <dbReference type="ChEBI" id="CHEBI:29105"/>
    </ligand>
</feature>
<dbReference type="GO" id="GO:0045892">
    <property type="term" value="P:negative regulation of DNA-templated transcription"/>
    <property type="evidence" value="ECO:0007669"/>
    <property type="project" value="TreeGrafter"/>
</dbReference>
<dbReference type="CDD" id="cd07153">
    <property type="entry name" value="Fur_like"/>
    <property type="match status" value="1"/>
</dbReference>
<dbReference type="InterPro" id="IPR036390">
    <property type="entry name" value="WH_DNA-bd_sf"/>
</dbReference>
<dbReference type="Proteomes" id="UP000657177">
    <property type="component" value="Unassembled WGS sequence"/>
</dbReference>
<dbReference type="InterPro" id="IPR002481">
    <property type="entry name" value="FUR"/>
</dbReference>
<protein>
    <submittedName>
        <fullName evidence="9">Transcriptional repressor</fullName>
    </submittedName>
</protein>
<dbReference type="Gene3D" id="1.10.10.10">
    <property type="entry name" value="Winged helix-like DNA-binding domain superfamily/Winged helix DNA-binding domain"/>
    <property type="match status" value="1"/>
</dbReference>
<dbReference type="GO" id="GO:0003700">
    <property type="term" value="F:DNA-binding transcription factor activity"/>
    <property type="evidence" value="ECO:0007669"/>
    <property type="project" value="InterPro"/>
</dbReference>
<sequence>MTEISESLCRKGYRLTPQREAVLKILLENPNQHLAAEDIYAMVRKSHPEIGMATVYRTLELLSKEKIINQLSLDEGNCRYELESQARYHQLVCLKCGKITEFNDQLLAEMEERLAAENKFQIVGYLLKFYGYCGQCASAEG</sequence>
<evidence type="ECO:0000256" key="2">
    <source>
        <dbReference type="ARBA" id="ARBA00022491"/>
    </source>
</evidence>
<evidence type="ECO:0000256" key="5">
    <source>
        <dbReference type="ARBA" id="ARBA00023015"/>
    </source>
</evidence>
<comment type="similarity">
    <text evidence="1">Belongs to the Fur family.</text>
</comment>
<keyword evidence="5" id="KW-0805">Transcription regulation</keyword>
<keyword evidence="3 8" id="KW-0479">Metal-binding</keyword>
<proteinExistence type="inferred from homology"/>
<dbReference type="Pfam" id="PF01475">
    <property type="entry name" value="FUR"/>
    <property type="match status" value="1"/>
</dbReference>
<evidence type="ECO:0000256" key="3">
    <source>
        <dbReference type="ARBA" id="ARBA00022723"/>
    </source>
</evidence>
<reference evidence="9" key="1">
    <citation type="submission" date="2020-06" db="EMBL/GenBank/DDBJ databases">
        <title>Novel chitinolytic bacterium.</title>
        <authorList>
            <person name="Ungkulpasvich U."/>
            <person name="Kosugi A."/>
            <person name="Uke A."/>
        </authorList>
    </citation>
    <scope>NUCLEOTIDE SEQUENCE</scope>
    <source>
        <strain evidence="9">UUS1-1</strain>
    </source>
</reference>
<evidence type="ECO:0000256" key="4">
    <source>
        <dbReference type="ARBA" id="ARBA00022833"/>
    </source>
</evidence>
<dbReference type="InterPro" id="IPR036388">
    <property type="entry name" value="WH-like_DNA-bd_sf"/>
</dbReference>
<keyword evidence="10" id="KW-1185">Reference proteome</keyword>
<comment type="cofactor">
    <cofactor evidence="8">
        <name>Zn(2+)</name>
        <dbReference type="ChEBI" id="CHEBI:29105"/>
    </cofactor>
    <text evidence="8">Binds 1 zinc ion per subunit.</text>
</comment>
<dbReference type="SUPFAM" id="SSF46785">
    <property type="entry name" value="Winged helix' DNA-binding domain"/>
    <property type="match status" value="1"/>
</dbReference>
<dbReference type="InterPro" id="IPR043135">
    <property type="entry name" value="Fur_C"/>
</dbReference>
<accession>A0A8J6HW65</accession>
<dbReference type="AlphaFoldDB" id="A0A8J6HW65"/>
<organism evidence="9 10">
    <name type="scientific">Capillibacterium thermochitinicola</name>
    <dbReference type="NCBI Taxonomy" id="2699427"/>
    <lineage>
        <taxon>Bacteria</taxon>
        <taxon>Bacillati</taxon>
        <taxon>Bacillota</taxon>
        <taxon>Capillibacterium</taxon>
    </lineage>
</organism>
<keyword evidence="7" id="KW-0804">Transcription</keyword>
<evidence type="ECO:0000256" key="1">
    <source>
        <dbReference type="ARBA" id="ARBA00007957"/>
    </source>
</evidence>
<comment type="caution">
    <text evidence="9">The sequence shown here is derived from an EMBL/GenBank/DDBJ whole genome shotgun (WGS) entry which is preliminary data.</text>
</comment>
<feature type="binding site" evidence="8">
    <location>
        <position position="133"/>
    </location>
    <ligand>
        <name>Zn(2+)</name>
        <dbReference type="ChEBI" id="CHEBI:29105"/>
    </ligand>
</feature>
<name>A0A8J6HW65_9FIRM</name>
<evidence type="ECO:0000256" key="7">
    <source>
        <dbReference type="ARBA" id="ARBA00023163"/>
    </source>
</evidence>
<evidence type="ECO:0000313" key="10">
    <source>
        <dbReference type="Proteomes" id="UP000657177"/>
    </source>
</evidence>
<keyword evidence="2" id="KW-0678">Repressor</keyword>
<dbReference type="GO" id="GO:0000976">
    <property type="term" value="F:transcription cis-regulatory region binding"/>
    <property type="evidence" value="ECO:0007669"/>
    <property type="project" value="TreeGrafter"/>
</dbReference>
<gene>
    <name evidence="9" type="ORF">G5B42_02100</name>
</gene>